<evidence type="ECO:0000256" key="1">
    <source>
        <dbReference type="ARBA" id="ARBA00023125"/>
    </source>
</evidence>
<evidence type="ECO:0000313" key="5">
    <source>
        <dbReference type="EMBL" id="KTF08029.1"/>
    </source>
</evidence>
<reference evidence="5" key="1">
    <citation type="submission" date="2013-11" db="EMBL/GenBank/DDBJ databases">
        <title>Microbial diversity, functional groups and degradation webs in Northern and Southern Mediterranean and Red Sea marine crude oil polluted sites.</title>
        <authorList>
            <person name="Daffonchio D."/>
            <person name="Mapelli F."/>
            <person name="Ferrer M."/>
            <person name="Richter M."/>
            <person name="Cherif A."/>
            <person name="Malkawi H.I."/>
            <person name="Yakimov M.M."/>
            <person name="Abdel-Fattah Y.R."/>
            <person name="Blaghen M."/>
            <person name="Golyshin P.N."/>
            <person name="Kalogerakis N."/>
            <person name="Boon N."/>
            <person name="Magagnini M."/>
            <person name="Fava F."/>
        </authorList>
    </citation>
    <scope>NUCLEOTIDE SEQUENCE</scope>
</reference>
<dbReference type="Pfam" id="PF01396">
    <property type="entry name" value="Zn_ribbon_Top1"/>
    <property type="match status" value="1"/>
</dbReference>
<dbReference type="GO" id="GO:0003917">
    <property type="term" value="F:DNA topoisomerase type I (single strand cut, ATP-independent) activity"/>
    <property type="evidence" value="ECO:0007669"/>
    <property type="project" value="InterPro"/>
</dbReference>
<dbReference type="Gene3D" id="3.30.65.10">
    <property type="entry name" value="Bacterial Topoisomerase I, domain 1"/>
    <property type="match status" value="2"/>
</dbReference>
<dbReference type="InterPro" id="IPR013263">
    <property type="entry name" value="TopoI_Znr_bac"/>
</dbReference>
<dbReference type="SUPFAM" id="SSF57783">
    <property type="entry name" value="Zinc beta-ribbon"/>
    <property type="match status" value="2"/>
</dbReference>
<gene>
    <name evidence="5" type="ORF">MGSAQ_000475</name>
</gene>
<dbReference type="EMBL" id="AYSL01000194">
    <property type="protein sequence ID" value="KTF08029.1"/>
    <property type="molecule type" value="Genomic_DNA"/>
</dbReference>
<dbReference type="AlphaFoldDB" id="A0A1B6NX45"/>
<comment type="caution">
    <text evidence="5">The sequence shown here is derived from an EMBL/GenBank/DDBJ whole genome shotgun (WGS) entry which is preliminary data.</text>
</comment>
<evidence type="ECO:0000259" key="3">
    <source>
        <dbReference type="Pfam" id="PF01396"/>
    </source>
</evidence>
<keyword evidence="2 5" id="KW-0413">Isomerase</keyword>
<sequence>MVEAGTFKIKGYDGPIIECDKCGSDMELKNGRFGKYFGCTNEECKNTRKLLRNGEAAPPKEDPVDLPELPCEKSDAHFMLRDGASGIFLAAHNFPKIS</sequence>
<organism evidence="5">
    <name type="scientific">marine sediment metagenome</name>
    <dbReference type="NCBI Taxonomy" id="412755"/>
    <lineage>
        <taxon>unclassified sequences</taxon>
        <taxon>metagenomes</taxon>
        <taxon>ecological metagenomes</taxon>
    </lineage>
</organism>
<protein>
    <submittedName>
        <fullName evidence="5">DNA topoisomerase I</fullName>
    </submittedName>
</protein>
<proteinExistence type="predicted"/>
<evidence type="ECO:0000259" key="4">
    <source>
        <dbReference type="Pfam" id="PF08272"/>
    </source>
</evidence>
<dbReference type="Pfam" id="PF08272">
    <property type="entry name" value="Zn_Ribbon_Topo"/>
    <property type="match status" value="1"/>
</dbReference>
<feature type="domain" description="DNA topoisomerase type IA zn finger" evidence="3">
    <location>
        <begin position="17"/>
        <end position="53"/>
    </location>
</feature>
<feature type="domain" description="DNA topoisomerase I zinc ribbon-like bacterial-type" evidence="4">
    <location>
        <begin position="66"/>
        <end position="96"/>
    </location>
</feature>
<accession>A0A1B6NX45</accession>
<dbReference type="GO" id="GO:0006265">
    <property type="term" value="P:DNA topological change"/>
    <property type="evidence" value="ECO:0007669"/>
    <property type="project" value="InterPro"/>
</dbReference>
<dbReference type="GO" id="GO:0003677">
    <property type="term" value="F:DNA binding"/>
    <property type="evidence" value="ECO:0007669"/>
    <property type="project" value="UniProtKB-KW"/>
</dbReference>
<keyword evidence="1" id="KW-0238">DNA-binding</keyword>
<dbReference type="InterPro" id="IPR013498">
    <property type="entry name" value="Topo_IA_Znf"/>
</dbReference>
<evidence type="ECO:0000256" key="2">
    <source>
        <dbReference type="ARBA" id="ARBA00023235"/>
    </source>
</evidence>
<name>A0A1B6NX45_9ZZZZ</name>
<dbReference type="GO" id="GO:0005694">
    <property type="term" value="C:chromosome"/>
    <property type="evidence" value="ECO:0007669"/>
    <property type="project" value="InterPro"/>
</dbReference>